<keyword evidence="3" id="KW-1185">Reference proteome</keyword>
<protein>
    <submittedName>
        <fullName evidence="2">Uncharacterized protein</fullName>
    </submittedName>
</protein>
<keyword evidence="1" id="KW-0472">Membrane</keyword>
<dbReference type="Proteomes" id="UP000298652">
    <property type="component" value="Chromosome 7"/>
</dbReference>
<keyword evidence="1" id="KW-0812">Transmembrane</keyword>
<gene>
    <name evidence="2" type="ORF">SEVIR_7G258100v2</name>
</gene>
<dbReference type="EMBL" id="CM016558">
    <property type="protein sequence ID" value="TKW06714.1"/>
    <property type="molecule type" value="Genomic_DNA"/>
</dbReference>
<organism evidence="2 3">
    <name type="scientific">Setaria viridis</name>
    <name type="common">Green bristlegrass</name>
    <name type="synonym">Setaria italica subsp. viridis</name>
    <dbReference type="NCBI Taxonomy" id="4556"/>
    <lineage>
        <taxon>Eukaryota</taxon>
        <taxon>Viridiplantae</taxon>
        <taxon>Streptophyta</taxon>
        <taxon>Embryophyta</taxon>
        <taxon>Tracheophyta</taxon>
        <taxon>Spermatophyta</taxon>
        <taxon>Magnoliopsida</taxon>
        <taxon>Liliopsida</taxon>
        <taxon>Poales</taxon>
        <taxon>Poaceae</taxon>
        <taxon>PACMAD clade</taxon>
        <taxon>Panicoideae</taxon>
        <taxon>Panicodae</taxon>
        <taxon>Paniceae</taxon>
        <taxon>Cenchrinae</taxon>
        <taxon>Setaria</taxon>
    </lineage>
</organism>
<dbReference type="Gramene" id="TKW06714">
    <property type="protein sequence ID" value="TKW06714"/>
    <property type="gene ID" value="SEVIR_7G258100v2"/>
</dbReference>
<sequence>MRTGTEEPKLIWKLTGCCFFGFIGVLSADLNKASIRLTVITPAGGELEQHMQESSSKIIREDVLLGKKISFRISSRTLSRVS</sequence>
<evidence type="ECO:0000256" key="1">
    <source>
        <dbReference type="SAM" id="Phobius"/>
    </source>
</evidence>
<accession>A0A4U6TYH2</accession>
<reference evidence="2" key="1">
    <citation type="submission" date="2019-03" db="EMBL/GenBank/DDBJ databases">
        <title>WGS assembly of Setaria viridis.</title>
        <authorList>
            <person name="Huang P."/>
            <person name="Jenkins J."/>
            <person name="Grimwood J."/>
            <person name="Barry K."/>
            <person name="Healey A."/>
            <person name="Mamidi S."/>
            <person name="Sreedasyam A."/>
            <person name="Shu S."/>
            <person name="Feldman M."/>
            <person name="Wu J."/>
            <person name="Yu Y."/>
            <person name="Chen C."/>
            <person name="Johnson J."/>
            <person name="Rokhsar D."/>
            <person name="Baxter I."/>
            <person name="Schmutz J."/>
            <person name="Brutnell T."/>
            <person name="Kellogg E."/>
        </authorList>
    </citation>
    <scope>NUCLEOTIDE SEQUENCE [LARGE SCALE GENOMIC DNA]</scope>
</reference>
<name>A0A4U6TYH2_SETVI</name>
<feature type="transmembrane region" description="Helical" evidence="1">
    <location>
        <begin position="12"/>
        <end position="30"/>
    </location>
</feature>
<proteinExistence type="predicted"/>
<evidence type="ECO:0000313" key="3">
    <source>
        <dbReference type="Proteomes" id="UP000298652"/>
    </source>
</evidence>
<keyword evidence="1" id="KW-1133">Transmembrane helix</keyword>
<dbReference type="AlphaFoldDB" id="A0A4U6TYH2"/>
<evidence type="ECO:0000313" key="2">
    <source>
        <dbReference type="EMBL" id="TKW06714.1"/>
    </source>
</evidence>